<dbReference type="RefSeq" id="WP_261517263.1">
    <property type="nucleotide sequence ID" value="NZ_JAODNV010000044.1"/>
</dbReference>
<evidence type="ECO:0000259" key="8">
    <source>
        <dbReference type="Pfam" id="PF11799"/>
    </source>
</evidence>
<comment type="catalytic activity">
    <reaction evidence="6">
        <text>DNA(n) + a 2'-deoxyribonucleoside 5'-triphosphate = DNA(n+1) + diphosphate</text>
        <dbReference type="Rhea" id="RHEA:22508"/>
        <dbReference type="Rhea" id="RHEA-COMP:17339"/>
        <dbReference type="Rhea" id="RHEA-COMP:17340"/>
        <dbReference type="ChEBI" id="CHEBI:33019"/>
        <dbReference type="ChEBI" id="CHEBI:61560"/>
        <dbReference type="ChEBI" id="CHEBI:173112"/>
        <dbReference type="EC" id="2.7.7.7"/>
    </reaction>
</comment>
<evidence type="ECO:0000313" key="11">
    <source>
        <dbReference type="Proteomes" id="UP001149009"/>
    </source>
</evidence>
<comment type="cofactor">
    <cofactor evidence="1">
        <name>Mg(2+)</name>
        <dbReference type="ChEBI" id="CHEBI:18420"/>
    </cofactor>
</comment>
<dbReference type="Pfam" id="PF20114">
    <property type="entry name" value="DUF6504"/>
    <property type="match status" value="1"/>
</dbReference>
<dbReference type="Pfam" id="PF11799">
    <property type="entry name" value="IMS_C"/>
    <property type="match status" value="1"/>
</dbReference>
<proteinExistence type="predicted"/>
<comment type="function">
    <text evidence="5">Poorly processive, error-prone DNA polymerase involved in untargeted mutagenesis. Copies undamaged DNA at stalled replication forks, which arise in vivo from mismatched or misaligned primer ends. These misaligned primers can be extended by PolIV. Exhibits no 3'-5' exonuclease (proofreading) activity. May be involved in translesional synthesis, in conjunction with the beta clamp from PolIII.</text>
</comment>
<evidence type="ECO:0000256" key="6">
    <source>
        <dbReference type="ARBA" id="ARBA00049244"/>
    </source>
</evidence>
<comment type="subunit">
    <text evidence="2">Monomer.</text>
</comment>
<accession>A0A9X2XBP8</accession>
<dbReference type="InterPro" id="IPR017961">
    <property type="entry name" value="DNA_pol_Y-fam_little_finger"/>
</dbReference>
<feature type="domain" description="DUF6504" evidence="9">
    <location>
        <begin position="430"/>
        <end position="502"/>
    </location>
</feature>
<dbReference type="InterPro" id="IPR050356">
    <property type="entry name" value="SulA_CellDiv_inhibitor"/>
</dbReference>
<evidence type="ECO:0000313" key="10">
    <source>
        <dbReference type="EMBL" id="MCT8992319.1"/>
    </source>
</evidence>
<evidence type="ECO:0000259" key="7">
    <source>
        <dbReference type="Pfam" id="PF00817"/>
    </source>
</evidence>
<evidence type="ECO:0000256" key="1">
    <source>
        <dbReference type="ARBA" id="ARBA00001946"/>
    </source>
</evidence>
<dbReference type="InterPro" id="IPR001126">
    <property type="entry name" value="UmuC"/>
</dbReference>
<feature type="domain" description="DNA polymerase Y-family little finger" evidence="8">
    <location>
        <begin position="247"/>
        <end position="332"/>
    </location>
</feature>
<dbReference type="AlphaFoldDB" id="A0A9X2XBP8"/>
<dbReference type="SUPFAM" id="SSF56672">
    <property type="entry name" value="DNA/RNA polymerases"/>
    <property type="match status" value="1"/>
</dbReference>
<feature type="domain" description="UmuC" evidence="7">
    <location>
        <begin position="28"/>
        <end position="153"/>
    </location>
</feature>
<evidence type="ECO:0000256" key="2">
    <source>
        <dbReference type="ARBA" id="ARBA00011245"/>
    </source>
</evidence>
<protein>
    <recommendedName>
        <fullName evidence="3">DNA-directed DNA polymerase</fullName>
        <ecNumber evidence="3">2.7.7.7</ecNumber>
    </recommendedName>
</protein>
<gene>
    <name evidence="10" type="ORF">NYR54_18960</name>
</gene>
<keyword evidence="11" id="KW-1185">Reference proteome</keyword>
<dbReference type="EMBL" id="JAODNV010000044">
    <property type="protein sequence ID" value="MCT8992319.1"/>
    <property type="molecule type" value="Genomic_DNA"/>
</dbReference>
<dbReference type="CDD" id="cd03468">
    <property type="entry name" value="PolY_like"/>
    <property type="match status" value="1"/>
</dbReference>
<dbReference type="PANTHER" id="PTHR35369">
    <property type="entry name" value="BLR3025 PROTEIN-RELATED"/>
    <property type="match status" value="1"/>
</dbReference>
<comment type="caution">
    <text evidence="10">The sequence shown here is derived from an EMBL/GenBank/DDBJ whole genome shotgun (WGS) entry which is preliminary data.</text>
</comment>
<dbReference type="EC" id="2.7.7.7" evidence="3"/>
<sequence length="506" mass="55746">MSRVVSLFLPNWPTDRFRRASGGATLQADQPLVLAASDGRRRVVTAANEAALRQGLRPGIPLAKAQVLVPGLRIEDSDPRGDLESLERLAFWALRYTPVVAADPPDGIVMDIEGAAHLMGGEKALVEGLRQRLSGAGYACRIGVADTWGLAHAVARYGSAPSVIVEPGHCRESLAPLPVAALRIDPTTVAELQGLGLETVADLMARPRAPTTLRFGPEPWRRIDQALGHVAEPIDPVRPKDVPEVRKAFPEPIGAAETIRRHIDLLVGKLCLELESRGVGARRLDLVYERVDGMRKAIRIGTAMPTRDPARLSRMLRDKVESMDPGFGIETMALAATLVQPLAPSQSPSSLVEPGPPDVSDLVDILANRVGSERLFRVAPVQSDVPERSVTRIPPLAPELDTTWTGRWPRPPRLLPRPEPIETVALLPDHPPVTFTWRGVRRRVRRADGPERVFGEWWKRDAELATVRDYFRVEDDAGERYWIYRAGDGEDPETGSHRWFMHGIFG</sequence>
<dbReference type="Proteomes" id="UP001149009">
    <property type="component" value="Unassembled WGS sequence"/>
</dbReference>
<organism evidence="10 11">
    <name type="scientific">Chelativorans petroleitrophicus</name>
    <dbReference type="NCBI Taxonomy" id="2975484"/>
    <lineage>
        <taxon>Bacteria</taxon>
        <taxon>Pseudomonadati</taxon>
        <taxon>Pseudomonadota</taxon>
        <taxon>Alphaproteobacteria</taxon>
        <taxon>Hyphomicrobiales</taxon>
        <taxon>Phyllobacteriaceae</taxon>
        <taxon>Chelativorans</taxon>
    </lineage>
</organism>
<evidence type="ECO:0000256" key="3">
    <source>
        <dbReference type="ARBA" id="ARBA00012417"/>
    </source>
</evidence>
<keyword evidence="4" id="KW-0227">DNA damage</keyword>
<evidence type="ECO:0000256" key="4">
    <source>
        <dbReference type="ARBA" id="ARBA00022763"/>
    </source>
</evidence>
<reference evidence="10" key="1">
    <citation type="submission" date="2022-08" db="EMBL/GenBank/DDBJ databases">
        <title>Chelativorans sichuanense sp. nov., a paraffin oil-degrading bacterium isolated from a mixture of oil-based drill cuttings and paddy soil.</title>
        <authorList>
            <person name="Yu J."/>
            <person name="Liu H."/>
            <person name="Chen Q."/>
        </authorList>
    </citation>
    <scope>NUCLEOTIDE SEQUENCE</scope>
    <source>
        <strain evidence="10">SCAU 2101</strain>
    </source>
</reference>
<evidence type="ECO:0000256" key="5">
    <source>
        <dbReference type="ARBA" id="ARBA00025589"/>
    </source>
</evidence>
<dbReference type="PANTHER" id="PTHR35369:SF2">
    <property type="entry name" value="BLR3025 PROTEIN"/>
    <property type="match status" value="1"/>
</dbReference>
<dbReference type="InterPro" id="IPR043502">
    <property type="entry name" value="DNA/RNA_pol_sf"/>
</dbReference>
<dbReference type="GO" id="GO:0006281">
    <property type="term" value="P:DNA repair"/>
    <property type="evidence" value="ECO:0007669"/>
    <property type="project" value="InterPro"/>
</dbReference>
<dbReference type="InterPro" id="IPR045443">
    <property type="entry name" value="DUF6504"/>
</dbReference>
<name>A0A9X2XBP8_9HYPH</name>
<evidence type="ECO:0000259" key="9">
    <source>
        <dbReference type="Pfam" id="PF20114"/>
    </source>
</evidence>
<dbReference type="Pfam" id="PF00817">
    <property type="entry name" value="IMS"/>
    <property type="match status" value="1"/>
</dbReference>